<dbReference type="OrthoDB" id="9814553at2"/>
<dbReference type="Pfam" id="PF07883">
    <property type="entry name" value="Cupin_2"/>
    <property type="match status" value="1"/>
</dbReference>
<dbReference type="Proteomes" id="UP000222564">
    <property type="component" value="Unassembled WGS sequence"/>
</dbReference>
<keyword evidence="4" id="KW-1185">Reference proteome</keyword>
<proteinExistence type="predicted"/>
<reference evidence="3 4" key="1">
    <citation type="submission" date="2013-09" db="EMBL/GenBank/DDBJ databases">
        <title>Biodegradation of hydrocarbons in the deep terrestrial subsurface : characterization of a microbial consortium composed of two Desulfotomaculum species originating from a deep geological formation.</title>
        <authorList>
            <person name="Aullo T."/>
            <person name="Berlendis S."/>
            <person name="Lascourreges J.-F."/>
            <person name="Dessort D."/>
            <person name="Saint-Laurent S."/>
            <person name="Schraauwers B."/>
            <person name="Mas J."/>
            <person name="Magot M."/>
            <person name="Ranchou-Peyruse A."/>
        </authorList>
    </citation>
    <scope>NUCLEOTIDE SEQUENCE [LARGE SCALE GENOMIC DNA]</scope>
    <source>
        <strain evidence="3 4">Bs107</strain>
    </source>
</reference>
<dbReference type="PROSITE" id="PS50943">
    <property type="entry name" value="HTH_CROC1"/>
    <property type="match status" value="1"/>
</dbReference>
<dbReference type="InterPro" id="IPR050807">
    <property type="entry name" value="TransReg_Diox_bact_type"/>
</dbReference>
<dbReference type="CDD" id="cd00093">
    <property type="entry name" value="HTH_XRE"/>
    <property type="match status" value="1"/>
</dbReference>
<accession>A0A2C6L3L3</accession>
<dbReference type="CDD" id="cd02209">
    <property type="entry name" value="cupin_XRE_C"/>
    <property type="match status" value="1"/>
</dbReference>
<dbReference type="SUPFAM" id="SSF51182">
    <property type="entry name" value="RmlC-like cupins"/>
    <property type="match status" value="1"/>
</dbReference>
<dbReference type="Gene3D" id="1.10.260.40">
    <property type="entry name" value="lambda repressor-like DNA-binding domains"/>
    <property type="match status" value="1"/>
</dbReference>
<dbReference type="AlphaFoldDB" id="A0A2C6L3L3"/>
<evidence type="ECO:0000256" key="1">
    <source>
        <dbReference type="ARBA" id="ARBA00023125"/>
    </source>
</evidence>
<feature type="domain" description="HTH cro/C1-type" evidence="2">
    <location>
        <begin position="18"/>
        <end position="72"/>
    </location>
</feature>
<evidence type="ECO:0000313" key="3">
    <source>
        <dbReference type="EMBL" id="PHJ39221.1"/>
    </source>
</evidence>
<dbReference type="InterPro" id="IPR010982">
    <property type="entry name" value="Lambda_DNA-bd_dom_sf"/>
</dbReference>
<dbReference type="SMART" id="SM00530">
    <property type="entry name" value="HTH_XRE"/>
    <property type="match status" value="1"/>
</dbReference>
<dbReference type="GO" id="GO:0003677">
    <property type="term" value="F:DNA binding"/>
    <property type="evidence" value="ECO:0007669"/>
    <property type="project" value="UniProtKB-KW"/>
</dbReference>
<dbReference type="PANTHER" id="PTHR46797">
    <property type="entry name" value="HTH-TYPE TRANSCRIPTIONAL REGULATOR"/>
    <property type="match status" value="1"/>
</dbReference>
<dbReference type="GO" id="GO:0005829">
    <property type="term" value="C:cytosol"/>
    <property type="evidence" value="ECO:0007669"/>
    <property type="project" value="TreeGrafter"/>
</dbReference>
<evidence type="ECO:0000313" key="4">
    <source>
        <dbReference type="Proteomes" id="UP000222564"/>
    </source>
</evidence>
<sequence length="190" mass="21574">MPVNHEQNLLYISLGFKIRELRKEKQKTLQELAREAGISAGLLSQVERGTVQPSLDTLWKITKALNIPLFYLLEQVENKSVVVVKQENQKKLETPNSNVVYRFLSPDLNRKIEFMMITLKPGHNHGELLSHAGEECGVVIQGTIAVRIGEELYILNQGDSIYFDSNIPHRFYNPGNEEAVGIWAMTPPTF</sequence>
<keyword evidence="1" id="KW-0238">DNA-binding</keyword>
<organism evidence="3 4">
    <name type="scientific">Desulforamulus profundi</name>
    <dbReference type="NCBI Taxonomy" id="1383067"/>
    <lineage>
        <taxon>Bacteria</taxon>
        <taxon>Bacillati</taxon>
        <taxon>Bacillota</taxon>
        <taxon>Clostridia</taxon>
        <taxon>Eubacteriales</taxon>
        <taxon>Peptococcaceae</taxon>
        <taxon>Desulforamulus</taxon>
    </lineage>
</organism>
<dbReference type="InterPro" id="IPR014710">
    <property type="entry name" value="RmlC-like_jellyroll"/>
</dbReference>
<evidence type="ECO:0000259" key="2">
    <source>
        <dbReference type="PROSITE" id="PS50943"/>
    </source>
</evidence>
<protein>
    <submittedName>
        <fullName evidence="3">XRE family transcriptional regulator</fullName>
    </submittedName>
</protein>
<dbReference type="Pfam" id="PF01381">
    <property type="entry name" value="HTH_3"/>
    <property type="match status" value="1"/>
</dbReference>
<gene>
    <name evidence="3" type="ORF">P378_04635</name>
</gene>
<comment type="caution">
    <text evidence="3">The sequence shown here is derived from an EMBL/GenBank/DDBJ whole genome shotgun (WGS) entry which is preliminary data.</text>
</comment>
<dbReference type="RefSeq" id="WP_099082356.1">
    <property type="nucleotide sequence ID" value="NZ_AWQQ01000027.1"/>
</dbReference>
<name>A0A2C6L3L3_9FIRM</name>
<dbReference type="GO" id="GO:0003700">
    <property type="term" value="F:DNA-binding transcription factor activity"/>
    <property type="evidence" value="ECO:0007669"/>
    <property type="project" value="TreeGrafter"/>
</dbReference>
<dbReference type="InterPro" id="IPR011051">
    <property type="entry name" value="RmlC_Cupin_sf"/>
</dbReference>
<dbReference type="PANTHER" id="PTHR46797:SF19">
    <property type="entry name" value="BLL2473 PROTEIN"/>
    <property type="match status" value="1"/>
</dbReference>
<dbReference type="InterPro" id="IPR013096">
    <property type="entry name" value="Cupin_2"/>
</dbReference>
<dbReference type="SUPFAM" id="SSF47413">
    <property type="entry name" value="lambda repressor-like DNA-binding domains"/>
    <property type="match status" value="1"/>
</dbReference>
<dbReference type="EMBL" id="AWQQ01000027">
    <property type="protein sequence ID" value="PHJ39221.1"/>
    <property type="molecule type" value="Genomic_DNA"/>
</dbReference>
<dbReference type="Gene3D" id="2.60.120.10">
    <property type="entry name" value="Jelly Rolls"/>
    <property type="match status" value="1"/>
</dbReference>
<dbReference type="InterPro" id="IPR001387">
    <property type="entry name" value="Cro/C1-type_HTH"/>
</dbReference>